<dbReference type="Proteomes" id="UP000326837">
    <property type="component" value="Chromosome"/>
</dbReference>
<reference evidence="3" key="1">
    <citation type="submission" date="2019-10" db="EMBL/GenBank/DDBJ databases">
        <title>Lacipirellula parvula gen. nov., sp. nov., representing a lineage of planctomycetes widespread in freshwater anoxic habitats, and description of the family Lacipirellulaceae.</title>
        <authorList>
            <person name="Dedysh S.N."/>
            <person name="Kulichevskaya I.S."/>
            <person name="Beletsky A.V."/>
            <person name="Rakitin A.L."/>
            <person name="Mardanov A.V."/>
            <person name="Ivanova A.A."/>
            <person name="Saltykova V.X."/>
            <person name="Rijpstra W.I.C."/>
            <person name="Sinninghe Damste J.S."/>
            <person name="Ravin N.V."/>
        </authorList>
    </citation>
    <scope>NUCLEOTIDE SEQUENCE [LARGE SCALE GENOMIC DNA]</scope>
    <source>
        <strain evidence="3">PX69</strain>
    </source>
</reference>
<keyword evidence="1" id="KW-0472">Membrane</keyword>
<sequence>MRGMGTNSKIFVSTLLGGSTAYLFASRLDTDSIAMKMFAMVLLTVAFQSLVLRLMGWKISADR</sequence>
<protein>
    <submittedName>
        <fullName evidence="2">Uncharacterized protein</fullName>
    </submittedName>
</protein>
<feature type="transmembrane region" description="Helical" evidence="1">
    <location>
        <begin position="35"/>
        <end position="55"/>
    </location>
</feature>
<keyword evidence="3" id="KW-1185">Reference proteome</keyword>
<evidence type="ECO:0000313" key="2">
    <source>
        <dbReference type="EMBL" id="BBO30837.1"/>
    </source>
</evidence>
<gene>
    <name evidence="2" type="ORF">PLANPX_0449</name>
</gene>
<evidence type="ECO:0000256" key="1">
    <source>
        <dbReference type="SAM" id="Phobius"/>
    </source>
</evidence>
<keyword evidence="1" id="KW-1133">Transmembrane helix</keyword>
<proteinExistence type="predicted"/>
<evidence type="ECO:0000313" key="3">
    <source>
        <dbReference type="Proteomes" id="UP000326837"/>
    </source>
</evidence>
<dbReference type="AlphaFoldDB" id="A0A5K7X4X7"/>
<dbReference type="KEGG" id="lpav:PLANPX_0449"/>
<keyword evidence="1" id="KW-0812">Transmembrane</keyword>
<dbReference type="EMBL" id="AP021861">
    <property type="protein sequence ID" value="BBO30837.1"/>
    <property type="molecule type" value="Genomic_DNA"/>
</dbReference>
<organism evidence="2 3">
    <name type="scientific">Lacipirellula parvula</name>
    <dbReference type="NCBI Taxonomy" id="2650471"/>
    <lineage>
        <taxon>Bacteria</taxon>
        <taxon>Pseudomonadati</taxon>
        <taxon>Planctomycetota</taxon>
        <taxon>Planctomycetia</taxon>
        <taxon>Pirellulales</taxon>
        <taxon>Lacipirellulaceae</taxon>
        <taxon>Lacipirellula</taxon>
    </lineage>
</organism>
<accession>A0A5K7X4X7</accession>
<name>A0A5K7X4X7_9BACT</name>